<sequence length="88" mass="10510">MITEATQFNDWIIEDVDKVLFGESDCEAFSGNRSVVKIKRDTTVIEDFLEGMYDDCKTFQLYEIDSQQYLVIMLKKKKEELKKEHRYE</sequence>
<dbReference type="Proteomes" id="UP000472971">
    <property type="component" value="Unassembled WGS sequence"/>
</dbReference>
<dbReference type="Proteomes" id="UP000570010">
    <property type="component" value="Unassembled WGS sequence"/>
</dbReference>
<dbReference type="RefSeq" id="WP_163243603.1">
    <property type="nucleotide sequence ID" value="NZ_JAAIWN010000101.1"/>
</dbReference>
<evidence type="ECO:0000313" key="3">
    <source>
        <dbReference type="Proteomes" id="UP000472971"/>
    </source>
</evidence>
<gene>
    <name evidence="2" type="ORF">G4D64_17420</name>
    <name evidence="1" type="ORF">H1Z61_17470</name>
</gene>
<evidence type="ECO:0000313" key="1">
    <source>
        <dbReference type="EMBL" id="MBA4538846.1"/>
    </source>
</evidence>
<accession>A0A6B3W375</accession>
<evidence type="ECO:0000313" key="4">
    <source>
        <dbReference type="Proteomes" id="UP000570010"/>
    </source>
</evidence>
<proteinExistence type="predicted"/>
<name>A0A6B3W375_9BACI</name>
<evidence type="ECO:0000313" key="2">
    <source>
        <dbReference type="EMBL" id="NEY83205.1"/>
    </source>
</evidence>
<keyword evidence="3" id="KW-1185">Reference proteome</keyword>
<dbReference type="EMBL" id="JACEIO010000097">
    <property type="protein sequence ID" value="MBA4538846.1"/>
    <property type="molecule type" value="Genomic_DNA"/>
</dbReference>
<protein>
    <submittedName>
        <fullName evidence="2">Uncharacterized protein</fullName>
    </submittedName>
</protein>
<comment type="caution">
    <text evidence="2">The sequence shown here is derived from an EMBL/GenBank/DDBJ whole genome shotgun (WGS) entry which is preliminary data.</text>
</comment>
<reference evidence="2 3" key="1">
    <citation type="submission" date="2020-02" db="EMBL/GenBank/DDBJ databases">
        <title>Bacillus aquiflavi sp. nov., isolated from yellow water of strong flavor Chinese baijiu in Yibin region of China.</title>
        <authorList>
            <person name="Xie J."/>
        </authorList>
    </citation>
    <scope>NUCLEOTIDE SEQUENCE [LARGE SCALE GENOMIC DNA]</scope>
    <source>
        <strain evidence="2 3">3H-10</strain>
    </source>
</reference>
<organism evidence="2 3">
    <name type="scientific">Bacillus aquiflavi</name>
    <dbReference type="NCBI Taxonomy" id="2672567"/>
    <lineage>
        <taxon>Bacteria</taxon>
        <taxon>Bacillati</taxon>
        <taxon>Bacillota</taxon>
        <taxon>Bacilli</taxon>
        <taxon>Bacillales</taxon>
        <taxon>Bacillaceae</taxon>
        <taxon>Bacillus</taxon>
    </lineage>
</organism>
<reference evidence="1 4" key="2">
    <citation type="submission" date="2020-07" db="EMBL/GenBank/DDBJ databases">
        <authorList>
            <person name="Feng H."/>
        </authorList>
    </citation>
    <scope>NUCLEOTIDE SEQUENCE [LARGE SCALE GENOMIC DNA]</scope>
    <source>
        <strain evidence="1">S-12</strain>
        <strain evidence="4">s-12</strain>
    </source>
</reference>
<dbReference type="AlphaFoldDB" id="A0A6B3W375"/>
<dbReference type="EMBL" id="JAAIWN010000101">
    <property type="protein sequence ID" value="NEY83205.1"/>
    <property type="molecule type" value="Genomic_DNA"/>
</dbReference>